<evidence type="ECO:0000256" key="7">
    <source>
        <dbReference type="ARBA" id="ARBA00023065"/>
    </source>
</evidence>
<dbReference type="PANTHER" id="PTHR11629:SF58">
    <property type="entry name" value="V-TYPE PROTON ATPASE 116 KDA SUBUNIT A 3"/>
    <property type="match status" value="1"/>
</dbReference>
<keyword evidence="8 9" id="KW-0472">Membrane</keyword>
<evidence type="ECO:0000256" key="8">
    <source>
        <dbReference type="ARBA" id="ARBA00023136"/>
    </source>
</evidence>
<keyword evidence="6 9" id="KW-1133">Transmembrane helix</keyword>
<evidence type="ECO:0000313" key="12">
    <source>
        <dbReference type="Proteomes" id="UP000271162"/>
    </source>
</evidence>
<feature type="transmembrane region" description="Helical" evidence="9">
    <location>
        <begin position="587"/>
        <end position="614"/>
    </location>
</feature>
<dbReference type="GO" id="GO:0051117">
    <property type="term" value="F:ATPase binding"/>
    <property type="evidence" value="ECO:0007669"/>
    <property type="project" value="TreeGrafter"/>
</dbReference>
<evidence type="ECO:0000256" key="2">
    <source>
        <dbReference type="ARBA" id="ARBA00009904"/>
    </source>
</evidence>
<keyword evidence="7 9" id="KW-0406">Ion transport</keyword>
<evidence type="ECO:0000256" key="3">
    <source>
        <dbReference type="ARBA" id="ARBA00022448"/>
    </source>
</evidence>
<comment type="similarity">
    <text evidence="2 9">Belongs to the V-ATPase 116 kDa subunit family.</text>
</comment>
<evidence type="ECO:0000256" key="5">
    <source>
        <dbReference type="ARBA" id="ARBA00022781"/>
    </source>
</evidence>
<keyword evidence="12" id="KW-1185">Reference proteome</keyword>
<name>A0A158QWI9_NIPBR</name>
<evidence type="ECO:0000256" key="9">
    <source>
        <dbReference type="RuleBase" id="RU361189"/>
    </source>
</evidence>
<keyword evidence="5 9" id="KW-0375">Hydrogen ion transport</keyword>
<dbReference type="STRING" id="27835.A0A158QWI9"/>
<comment type="subcellular location">
    <subcellularLocation>
        <location evidence="1">Membrane</location>
        <topology evidence="1">Multi-pass membrane protein</topology>
    </subcellularLocation>
</comment>
<organism evidence="13">
    <name type="scientific">Nippostrongylus brasiliensis</name>
    <name type="common">Rat hookworm</name>
    <dbReference type="NCBI Taxonomy" id="27835"/>
    <lineage>
        <taxon>Eukaryota</taxon>
        <taxon>Metazoa</taxon>
        <taxon>Ecdysozoa</taxon>
        <taxon>Nematoda</taxon>
        <taxon>Chromadorea</taxon>
        <taxon>Rhabditida</taxon>
        <taxon>Rhabditina</taxon>
        <taxon>Rhabditomorpha</taxon>
        <taxon>Strongyloidea</taxon>
        <taxon>Heligmosomidae</taxon>
        <taxon>Nippostrongylus</taxon>
    </lineage>
</organism>
<feature type="transmembrane region" description="Helical" evidence="9">
    <location>
        <begin position="557"/>
        <end position="575"/>
    </location>
</feature>
<feature type="coiled-coil region" evidence="10">
    <location>
        <begin position="44"/>
        <end position="78"/>
    </location>
</feature>
<dbReference type="AlphaFoldDB" id="A0A158QWI9"/>
<evidence type="ECO:0000313" key="13">
    <source>
        <dbReference type="WBParaSite" id="NBR_0000028501-mRNA-1"/>
    </source>
</evidence>
<dbReference type="OMA" id="DINMFQR"/>
<dbReference type="InterPro" id="IPR026028">
    <property type="entry name" value="V-type_ATPase_116kDa_su_euka"/>
</dbReference>
<feature type="transmembrane region" description="Helical" evidence="9">
    <location>
        <begin position="807"/>
        <end position="832"/>
    </location>
</feature>
<dbReference type="PIRSF" id="PIRSF001293">
    <property type="entry name" value="ATP6V0A1"/>
    <property type="match status" value="1"/>
</dbReference>
<evidence type="ECO:0000256" key="6">
    <source>
        <dbReference type="ARBA" id="ARBA00022989"/>
    </source>
</evidence>
<keyword evidence="4 9" id="KW-0812">Transmembrane</keyword>
<reference evidence="13" key="1">
    <citation type="submission" date="2016-04" db="UniProtKB">
        <authorList>
            <consortium name="WormBaseParasite"/>
        </authorList>
    </citation>
    <scope>IDENTIFICATION</scope>
</reference>
<evidence type="ECO:0000256" key="1">
    <source>
        <dbReference type="ARBA" id="ARBA00004141"/>
    </source>
</evidence>
<feature type="transmembrane region" description="Helical" evidence="9">
    <location>
        <begin position="452"/>
        <end position="472"/>
    </location>
</feature>
<gene>
    <name evidence="11" type="ORF">NBR_LOCUS286</name>
</gene>
<dbReference type="GO" id="GO:0005886">
    <property type="term" value="C:plasma membrane"/>
    <property type="evidence" value="ECO:0007669"/>
    <property type="project" value="TreeGrafter"/>
</dbReference>
<dbReference type="GO" id="GO:0046961">
    <property type="term" value="F:proton-transporting ATPase activity, rotational mechanism"/>
    <property type="evidence" value="ECO:0007669"/>
    <property type="project" value="InterPro"/>
</dbReference>
<accession>A0A158QWI9</accession>
<dbReference type="PANTHER" id="PTHR11629">
    <property type="entry name" value="VACUOLAR PROTON ATPASES"/>
    <property type="match status" value="1"/>
</dbReference>
<evidence type="ECO:0000313" key="11">
    <source>
        <dbReference type="EMBL" id="VDL62730.1"/>
    </source>
</evidence>
<dbReference type="Pfam" id="PF01496">
    <property type="entry name" value="V_ATPase_I"/>
    <property type="match status" value="1"/>
</dbReference>
<dbReference type="WBParaSite" id="NBR_0000028501-mRNA-1">
    <property type="protein sequence ID" value="NBR_0000028501-mRNA-1"/>
    <property type="gene ID" value="NBR_0000028501"/>
</dbReference>
<dbReference type="InterPro" id="IPR002490">
    <property type="entry name" value="V-ATPase_116kDa_su"/>
</dbReference>
<evidence type="ECO:0000256" key="4">
    <source>
        <dbReference type="ARBA" id="ARBA00022692"/>
    </source>
</evidence>
<protein>
    <recommendedName>
        <fullName evidence="9">V-type proton ATPase subunit a</fullName>
    </recommendedName>
</protein>
<dbReference type="GO" id="GO:0000220">
    <property type="term" value="C:vacuolar proton-transporting V-type ATPase, V0 domain"/>
    <property type="evidence" value="ECO:0007669"/>
    <property type="project" value="InterPro"/>
</dbReference>
<dbReference type="Proteomes" id="UP000271162">
    <property type="component" value="Unassembled WGS sequence"/>
</dbReference>
<feature type="transmembrane region" description="Helical" evidence="9">
    <location>
        <begin position="394"/>
        <end position="419"/>
    </location>
</feature>
<evidence type="ECO:0000256" key="10">
    <source>
        <dbReference type="SAM" id="Coils"/>
    </source>
</evidence>
<feature type="transmembrane region" description="Helical" evidence="9">
    <location>
        <begin position="696"/>
        <end position="716"/>
    </location>
</feature>
<keyword evidence="3 9" id="KW-0813">Transport</keyword>
<comment type="function">
    <text evidence="9">Essential component of the vacuolar proton pump (V-ATPase), a multimeric enzyme that catalyzes the translocation of protons across the membranes. Required for assembly and activity of the V-ATPase.</text>
</comment>
<reference evidence="11 12" key="2">
    <citation type="submission" date="2018-11" db="EMBL/GenBank/DDBJ databases">
        <authorList>
            <consortium name="Pathogen Informatics"/>
        </authorList>
    </citation>
    <scope>NUCLEOTIDE SEQUENCE [LARGE SCALE GENOMIC DNA]</scope>
</reference>
<proteinExistence type="inferred from homology"/>
<keyword evidence="10" id="KW-0175">Coiled coil</keyword>
<sequence>MGSIYRSEVMSLCQIFLQTDSAYQCVNELGELGLAQFLDLNEDLNSYQRKFVNEVRRCEEMERKLHFIQAEVENDEVEICDCDEHVPAPQPKNMVEMELIKNHVQLLEMKAVLEKVQLLLDESVKRDAAMSISEATRGEAGPFTVGIKQEYEKERRDENELKFITGVINRSKVISFERFIWRFCRGKVFVRTTDITEKTELFDHNKNDDKAVFILFFSGEQLRTRVQKICTGFHGTIYNCPEQSVERARLLAQINAQVADMENVISKTLDYRRKIIFAAALSVKKWTIMLLKLKSIFHTLNMFSVDVTHKCLIAECWVPTVDLPLVRAALRKGTDQSGSTVHAVLNEMETHREPPTHFKLNKFTQGFQNIVDAYGIATYREVNPAPWSIISFPFLFAVMFGDSGHGIIMLLAALTFVVFENKLISLKIKDEVTHTTITSVSYQFFKAERFQIFNTFFGGRYVVLLMGIFSIYTGFLYNDIYSKSINIFGSSWNNPYPQSLLERMDEQGYNNSQTLDLTWPPEKSFNSNLGPYPFGVDPVWNVAKNKLNFLNAMKMKTSIILGISQMAFGLLLSLCNHIQNKSVVDILFVFIPQVFFLSCIFIYLCAMVVVKWIFFYVNPTFIFGRLYPGSNCAPSLLIGLINMFMLKARDPGFVTNVNGVNVTDSVIIDGKNYTYQVYDQCYLQQWYPGQVLVEQILLLLAVISIPTMLLVKPFYIRYLHNRGRPLPGGHGHGGAEDEEFSFGDVMVYQAIHTIEFALGCISHTASYLRLWALSLAHAQLSEVLWDMLLAIGLTMGGWGGAAAIFILFYFFGVLSISILILMEGLSAFLHALRLHWVEFNSKFYGGTGVAFEPLSFTRLVRIAEGLEQ</sequence>
<dbReference type="EMBL" id="UYSL01000101">
    <property type="protein sequence ID" value="VDL62730.1"/>
    <property type="molecule type" value="Genomic_DNA"/>
</dbReference>
<dbReference type="GO" id="GO:0007035">
    <property type="term" value="P:vacuolar acidification"/>
    <property type="evidence" value="ECO:0007669"/>
    <property type="project" value="TreeGrafter"/>
</dbReference>